<accession>A0A8H5D2M7</accession>
<feature type="compositionally biased region" description="Basic and acidic residues" evidence="3">
    <location>
        <begin position="111"/>
        <end position="124"/>
    </location>
</feature>
<name>A0A8H5D2M7_9AGAR</name>
<dbReference type="AlphaFoldDB" id="A0A8H5D2M7"/>
<dbReference type="OrthoDB" id="445677at2759"/>
<dbReference type="InterPro" id="IPR027124">
    <property type="entry name" value="Swc5/CFDP1/2"/>
</dbReference>
<feature type="domain" description="BCNT-C" evidence="4">
    <location>
        <begin position="163"/>
        <end position="243"/>
    </location>
</feature>
<comment type="similarity">
    <text evidence="1">Belongs to the SWC5 family.</text>
</comment>
<feature type="compositionally biased region" description="Low complexity" evidence="3">
    <location>
        <begin position="133"/>
        <end position="152"/>
    </location>
</feature>
<proteinExistence type="inferred from homology"/>
<evidence type="ECO:0000256" key="2">
    <source>
        <dbReference type="ARBA" id="ARBA00019138"/>
    </source>
</evidence>
<dbReference type="Proteomes" id="UP000559027">
    <property type="component" value="Unassembled WGS sequence"/>
</dbReference>
<dbReference type="EMBL" id="JAACJO010000013">
    <property type="protein sequence ID" value="KAF5351037.1"/>
    <property type="molecule type" value="Genomic_DNA"/>
</dbReference>
<dbReference type="InterPro" id="IPR011421">
    <property type="entry name" value="BCNT-C"/>
</dbReference>
<evidence type="ECO:0000313" key="6">
    <source>
        <dbReference type="Proteomes" id="UP000559027"/>
    </source>
</evidence>
<evidence type="ECO:0000259" key="4">
    <source>
        <dbReference type="PROSITE" id="PS51279"/>
    </source>
</evidence>
<reference evidence="5 6" key="1">
    <citation type="journal article" date="2020" name="ISME J.">
        <title>Uncovering the hidden diversity of litter-decomposition mechanisms in mushroom-forming fungi.</title>
        <authorList>
            <person name="Floudas D."/>
            <person name="Bentzer J."/>
            <person name="Ahren D."/>
            <person name="Johansson T."/>
            <person name="Persson P."/>
            <person name="Tunlid A."/>
        </authorList>
    </citation>
    <scope>NUCLEOTIDE SEQUENCE [LARGE SCALE GENOMIC DNA]</scope>
    <source>
        <strain evidence="5 6">CBS 146.42</strain>
    </source>
</reference>
<feature type="region of interest" description="Disordered" evidence="3">
    <location>
        <begin position="1"/>
        <end position="56"/>
    </location>
</feature>
<evidence type="ECO:0000256" key="3">
    <source>
        <dbReference type="SAM" id="MobiDB-lite"/>
    </source>
</evidence>
<evidence type="ECO:0000313" key="5">
    <source>
        <dbReference type="EMBL" id="KAF5351037.1"/>
    </source>
</evidence>
<dbReference type="PROSITE" id="PS51279">
    <property type="entry name" value="BCNT_C"/>
    <property type="match status" value="1"/>
</dbReference>
<evidence type="ECO:0000256" key="1">
    <source>
        <dbReference type="ARBA" id="ARBA00010465"/>
    </source>
</evidence>
<dbReference type="GO" id="GO:0000812">
    <property type="term" value="C:Swr1 complex"/>
    <property type="evidence" value="ECO:0007669"/>
    <property type="project" value="TreeGrafter"/>
</dbReference>
<organism evidence="5 6">
    <name type="scientific">Leucocoprinus leucothites</name>
    <dbReference type="NCBI Taxonomy" id="201217"/>
    <lineage>
        <taxon>Eukaryota</taxon>
        <taxon>Fungi</taxon>
        <taxon>Dikarya</taxon>
        <taxon>Basidiomycota</taxon>
        <taxon>Agaricomycotina</taxon>
        <taxon>Agaricomycetes</taxon>
        <taxon>Agaricomycetidae</taxon>
        <taxon>Agaricales</taxon>
        <taxon>Agaricineae</taxon>
        <taxon>Agaricaceae</taxon>
        <taxon>Leucocoprinus</taxon>
    </lineage>
</organism>
<dbReference type="PANTHER" id="PTHR48407:SF1">
    <property type="entry name" value="CRANIOFACIAL DEVELOPMENT PROTEIN 1"/>
    <property type="match status" value="1"/>
</dbReference>
<comment type="caution">
    <text evidence="5">The sequence shown here is derived from an EMBL/GenBank/DDBJ whole genome shotgun (WGS) entry which is preliminary data.</text>
</comment>
<dbReference type="PANTHER" id="PTHR48407">
    <property type="entry name" value="CRANIOFACIAL DEVELOPMENT PROTEIN 1"/>
    <property type="match status" value="1"/>
</dbReference>
<protein>
    <recommendedName>
        <fullName evidence="2">SWR1-complex protein 5</fullName>
    </recommendedName>
</protein>
<keyword evidence="6" id="KW-1185">Reference proteome</keyword>
<sequence>MDSAAAKRSQSDSEDDDDYVPPTGEKLSSDSGEESRVDQQTEAESPLNAEELERKQRERDALWTTFQASVASSSKQGLKVVEKIKMVKVQKRYLFAGEYITEIVEVPEDSPDAKKWPLHQHEDTGSLSVQPEASTSTASSSTITATTGSSPSENPPPKKPGPRKPKRTLAALPPTSLQRAKKLTTLDKSLMDWKAHTGDSALQDELEANRKTGGYLEKVEFLKRVDERKEEKLESLQSRKRRKI</sequence>
<dbReference type="Pfam" id="PF07572">
    <property type="entry name" value="BCNT"/>
    <property type="match status" value="1"/>
</dbReference>
<gene>
    <name evidence="5" type="ORF">D9756_008410</name>
</gene>
<feature type="region of interest" description="Disordered" evidence="3">
    <location>
        <begin position="104"/>
        <end position="180"/>
    </location>
</feature>